<evidence type="ECO:0000313" key="1">
    <source>
        <dbReference type="EMBL" id="PWC24668.1"/>
    </source>
</evidence>
<evidence type="ECO:0000313" key="2">
    <source>
        <dbReference type="EMBL" id="QCR04667.1"/>
    </source>
</evidence>
<reference evidence="1 3" key="1">
    <citation type="submission" date="2018-04" db="EMBL/GenBank/DDBJ databases">
        <title>Brenneria corticis sp.nov.</title>
        <authorList>
            <person name="Li Y."/>
        </authorList>
    </citation>
    <scope>NUCLEOTIDE SEQUENCE [LARGE SCALE GENOMIC DNA]</scope>
    <source>
        <strain evidence="1 3">LMG 2694</strain>
    </source>
</reference>
<dbReference type="Pfam" id="PF05069">
    <property type="entry name" value="Phage_tail_S"/>
    <property type="match status" value="1"/>
</dbReference>
<sequence length="184" mass="20942">MSDSYEIKYDVTDFERGLGDLIKKLENRQPLMREMAAAMHDAVEENFAQQGRPEWAGWKSNAYWAKRRGGKILQKSGRLASSINEYSDNDSATVGTNVVYARIHQEGGTINIPARSQRAYYKQHKDGSVGNRFVKKSQSNFAQWNTMGEYKITIPARPFLHLTESDVDGMENTVQTYLQRVIDG</sequence>
<evidence type="ECO:0000313" key="3">
    <source>
        <dbReference type="Proteomes" id="UP000295985"/>
    </source>
</evidence>
<name>A0A2U1USL3_9GAMM</name>
<proteinExistence type="predicted"/>
<dbReference type="OrthoDB" id="2081253at2"/>
<dbReference type="EMBL" id="QDKK01000011">
    <property type="protein sequence ID" value="PWC24668.1"/>
    <property type="molecule type" value="Genomic_DNA"/>
</dbReference>
<dbReference type="Proteomes" id="UP000295985">
    <property type="component" value="Unassembled WGS sequence"/>
</dbReference>
<gene>
    <name evidence="1" type="ORF">DDT54_08245</name>
    <name evidence="2" type="ORF">EH206_11080</name>
</gene>
<dbReference type="EMBL" id="CP034036">
    <property type="protein sequence ID" value="QCR04667.1"/>
    <property type="molecule type" value="Genomic_DNA"/>
</dbReference>
<protein>
    <submittedName>
        <fullName evidence="1">Phage virion morphogenesis protein</fullName>
    </submittedName>
</protein>
<dbReference type="InterPro" id="IPR006522">
    <property type="entry name" value="Phage_virion_morphogenesis"/>
</dbReference>
<dbReference type="Proteomes" id="UP000303847">
    <property type="component" value="Chromosome"/>
</dbReference>
<dbReference type="RefSeq" id="WP_009112849.1">
    <property type="nucleotide sequence ID" value="NZ_CP034036.1"/>
</dbReference>
<dbReference type="AlphaFoldDB" id="A0A2U1USL3"/>
<dbReference type="NCBIfam" id="TIGR01635">
    <property type="entry name" value="tail_comp_S"/>
    <property type="match status" value="1"/>
</dbReference>
<evidence type="ECO:0000313" key="4">
    <source>
        <dbReference type="Proteomes" id="UP000303847"/>
    </source>
</evidence>
<reference evidence="2 4" key="2">
    <citation type="submission" date="2018-11" db="EMBL/GenBank/DDBJ databases">
        <title>Genome sequences of Brenneria nigrifluens and Brenneria rubrifaciens.</title>
        <authorList>
            <person name="Poret-Peterson A.T."/>
            <person name="McClean A.E."/>
            <person name="Kluepfel D.A."/>
        </authorList>
    </citation>
    <scope>NUCLEOTIDE SEQUENCE [LARGE SCALE GENOMIC DNA]</scope>
    <source>
        <strain evidence="2 4">ATCC 13028</strain>
    </source>
</reference>
<accession>A0A2U1USL3</accession>
<keyword evidence="4" id="KW-1185">Reference proteome</keyword>
<organism evidence="1 3">
    <name type="scientific">Brenneria nigrifluens DSM 30175 = ATCC 13028</name>
    <dbReference type="NCBI Taxonomy" id="1121120"/>
    <lineage>
        <taxon>Bacteria</taxon>
        <taxon>Pseudomonadati</taxon>
        <taxon>Pseudomonadota</taxon>
        <taxon>Gammaproteobacteria</taxon>
        <taxon>Enterobacterales</taxon>
        <taxon>Pectobacteriaceae</taxon>
        <taxon>Brenneria</taxon>
    </lineage>
</organism>